<dbReference type="NCBIfam" id="TIGR04380">
    <property type="entry name" value="myo_inos_iolG"/>
    <property type="match status" value="1"/>
</dbReference>
<dbReference type="SUPFAM" id="SSF55347">
    <property type="entry name" value="Glyceraldehyde-3-phosphate dehydrogenase-like, C-terminal domain"/>
    <property type="match status" value="1"/>
</dbReference>
<dbReference type="SUPFAM" id="SSF51735">
    <property type="entry name" value="NAD(P)-binding Rossmann-fold domains"/>
    <property type="match status" value="1"/>
</dbReference>
<dbReference type="InterPro" id="IPR000683">
    <property type="entry name" value="Gfo/Idh/MocA-like_OxRdtase_N"/>
</dbReference>
<dbReference type="GO" id="GO:0000166">
    <property type="term" value="F:nucleotide binding"/>
    <property type="evidence" value="ECO:0007669"/>
    <property type="project" value="InterPro"/>
</dbReference>
<dbReference type="InterPro" id="IPR055170">
    <property type="entry name" value="GFO_IDH_MocA-like_dom"/>
</dbReference>
<dbReference type="PANTHER" id="PTHR42840">
    <property type="entry name" value="NAD(P)-BINDING ROSSMANN-FOLD SUPERFAMILY PROTEIN-RELATED"/>
    <property type="match status" value="1"/>
</dbReference>
<accession>A0A381N039</accession>
<name>A0A381N039_9ZZZZ</name>
<proteinExistence type="predicted"/>
<feature type="domain" description="GFO/IDH/MocA-like oxidoreductase" evidence="3">
    <location>
        <begin position="131"/>
        <end position="249"/>
    </location>
</feature>
<gene>
    <name evidence="4" type="ORF">METZ01_LOCUS824</name>
</gene>
<dbReference type="AlphaFoldDB" id="A0A381N039"/>
<evidence type="ECO:0000259" key="2">
    <source>
        <dbReference type="Pfam" id="PF01408"/>
    </source>
</evidence>
<evidence type="ECO:0008006" key="5">
    <source>
        <dbReference type="Google" id="ProtNLM"/>
    </source>
</evidence>
<protein>
    <recommendedName>
        <fullName evidence="5">Gfo/Idh/MocA-like oxidoreductase N-terminal domain-containing protein</fullName>
    </recommendedName>
</protein>
<dbReference type="Pfam" id="PF22725">
    <property type="entry name" value="GFO_IDH_MocA_C3"/>
    <property type="match status" value="1"/>
</dbReference>
<dbReference type="Pfam" id="PF01408">
    <property type="entry name" value="GFO_IDH_MocA"/>
    <property type="match status" value="1"/>
</dbReference>
<evidence type="ECO:0000256" key="1">
    <source>
        <dbReference type="ARBA" id="ARBA00023002"/>
    </source>
</evidence>
<sequence length="335" mass="37932">MKKICIGIIGVGRIGKIHLNNLSNHFKSIEIGAISDIDEKKEKLCKDYSINKFYKSYKNLVLDKAIDAILICSPTNLHSEQIIFSAKHGKDIFCEKPIDLSLEKTKKVLKIINKTKIKFMIGFNRRFDPDFMQVKKMICNGKIGKVQIIKIISRDPNPPSINYIKNSGGLFIDMTIHDFDMACNMANDKVKEIYSTGNAINKKINQVGDIDTALTTLKFENGIICAIDNSRKSAYGYDQRIEIFGSKGMCGITKKNDKTTFLINGKGVKTPFPKDFFITRYKEAYINEMKEFINCLINNDIPSVGIKNAIMSIRIALAAKLSYTENRKVELREIS</sequence>
<keyword evidence="1" id="KW-0560">Oxidoreductase</keyword>
<evidence type="ECO:0000259" key="3">
    <source>
        <dbReference type="Pfam" id="PF22725"/>
    </source>
</evidence>
<reference evidence="4" key="1">
    <citation type="submission" date="2018-05" db="EMBL/GenBank/DDBJ databases">
        <authorList>
            <person name="Lanie J.A."/>
            <person name="Ng W.-L."/>
            <person name="Kazmierczak K.M."/>
            <person name="Andrzejewski T.M."/>
            <person name="Davidsen T.M."/>
            <person name="Wayne K.J."/>
            <person name="Tettelin H."/>
            <person name="Glass J.I."/>
            <person name="Rusch D."/>
            <person name="Podicherti R."/>
            <person name="Tsui H.-C.T."/>
            <person name="Winkler M.E."/>
        </authorList>
    </citation>
    <scope>NUCLEOTIDE SEQUENCE</scope>
</reference>
<feature type="domain" description="Gfo/Idh/MocA-like oxidoreductase N-terminal" evidence="2">
    <location>
        <begin position="6"/>
        <end position="123"/>
    </location>
</feature>
<dbReference type="InterPro" id="IPR036291">
    <property type="entry name" value="NAD(P)-bd_dom_sf"/>
</dbReference>
<dbReference type="PANTHER" id="PTHR42840:SF3">
    <property type="entry name" value="BINDING ROSSMANN FOLD OXIDOREDUCTASE, PUTATIVE (AFU_ORTHOLOGUE AFUA_2G10240)-RELATED"/>
    <property type="match status" value="1"/>
</dbReference>
<dbReference type="InterPro" id="IPR030827">
    <property type="entry name" value="Myo_inos_IolG"/>
</dbReference>
<organism evidence="4">
    <name type="scientific">marine metagenome</name>
    <dbReference type="NCBI Taxonomy" id="408172"/>
    <lineage>
        <taxon>unclassified sequences</taxon>
        <taxon>metagenomes</taxon>
        <taxon>ecological metagenomes</taxon>
    </lineage>
</organism>
<evidence type="ECO:0000313" key="4">
    <source>
        <dbReference type="EMBL" id="SUZ47970.1"/>
    </source>
</evidence>
<dbReference type="GO" id="GO:0016491">
    <property type="term" value="F:oxidoreductase activity"/>
    <property type="evidence" value="ECO:0007669"/>
    <property type="project" value="UniProtKB-KW"/>
</dbReference>
<dbReference type="EMBL" id="UINC01000044">
    <property type="protein sequence ID" value="SUZ47970.1"/>
    <property type="molecule type" value="Genomic_DNA"/>
</dbReference>
<dbReference type="Gene3D" id="3.40.50.720">
    <property type="entry name" value="NAD(P)-binding Rossmann-like Domain"/>
    <property type="match status" value="1"/>
</dbReference>
<dbReference type="Gene3D" id="3.30.360.10">
    <property type="entry name" value="Dihydrodipicolinate Reductase, domain 2"/>
    <property type="match status" value="1"/>
</dbReference>